<keyword evidence="3" id="KW-1185">Reference proteome</keyword>
<dbReference type="SUPFAM" id="SSF54695">
    <property type="entry name" value="POZ domain"/>
    <property type="match status" value="1"/>
</dbReference>
<dbReference type="Pfam" id="PF00651">
    <property type="entry name" value="BTB"/>
    <property type="match status" value="1"/>
</dbReference>
<sequence length="267" mass="30245">MGPRHYVPAEDFTDYPPRAAVAGPTAKVVVGSGANAKPFYVHKQLLCDSSTYFTTALNDGFAETKHQTIKLDDEDPDIFLTYVLWLYGGKLSREALPSDQTEGPFENHLFKLYVFADKRGVKNLANNTITMLAAHWVQKCVTMSEVAWVVLLLSPNDKLYELIQDHLILELREEILDEPKHLLAAMDLPKEFLFNLLRRSGKLGKQFERAHHCFEAVCHYHCHQGPGIVSREDCILSIEAGDNIYDNCERLEDIEQCAWKGNVSQGH</sequence>
<protein>
    <recommendedName>
        <fullName evidence="1">BTB domain-containing protein</fullName>
    </recommendedName>
</protein>
<gene>
    <name evidence="2" type="ORF">M436DRAFT_44896</name>
</gene>
<evidence type="ECO:0000313" key="3">
    <source>
        <dbReference type="Proteomes" id="UP000027730"/>
    </source>
</evidence>
<dbReference type="PANTHER" id="PTHR47843">
    <property type="entry name" value="BTB DOMAIN-CONTAINING PROTEIN-RELATED"/>
    <property type="match status" value="1"/>
</dbReference>
<dbReference type="SMART" id="SM00225">
    <property type="entry name" value="BTB"/>
    <property type="match status" value="1"/>
</dbReference>
<dbReference type="RefSeq" id="XP_013427935.1">
    <property type="nucleotide sequence ID" value="XM_013572481.1"/>
</dbReference>
<dbReference type="Proteomes" id="UP000027730">
    <property type="component" value="Unassembled WGS sequence"/>
</dbReference>
<evidence type="ECO:0000313" key="2">
    <source>
        <dbReference type="EMBL" id="KEQ74064.1"/>
    </source>
</evidence>
<dbReference type="InterPro" id="IPR000210">
    <property type="entry name" value="BTB/POZ_dom"/>
</dbReference>
<proteinExistence type="predicted"/>
<dbReference type="InterPro" id="IPR011333">
    <property type="entry name" value="SKP1/BTB/POZ_sf"/>
</dbReference>
<dbReference type="PANTHER" id="PTHR47843:SF2">
    <property type="entry name" value="BTB DOMAIN-CONTAINING PROTEIN"/>
    <property type="match status" value="1"/>
</dbReference>
<accession>A0A074WR32</accession>
<dbReference type="Gene3D" id="3.30.710.10">
    <property type="entry name" value="Potassium Channel Kv1.1, Chain A"/>
    <property type="match status" value="1"/>
</dbReference>
<evidence type="ECO:0000259" key="1">
    <source>
        <dbReference type="PROSITE" id="PS50097"/>
    </source>
</evidence>
<organism evidence="2 3">
    <name type="scientific">Aureobasidium namibiae CBS 147.97</name>
    <dbReference type="NCBI Taxonomy" id="1043004"/>
    <lineage>
        <taxon>Eukaryota</taxon>
        <taxon>Fungi</taxon>
        <taxon>Dikarya</taxon>
        <taxon>Ascomycota</taxon>
        <taxon>Pezizomycotina</taxon>
        <taxon>Dothideomycetes</taxon>
        <taxon>Dothideomycetidae</taxon>
        <taxon>Dothideales</taxon>
        <taxon>Saccotheciaceae</taxon>
        <taxon>Aureobasidium</taxon>
    </lineage>
</organism>
<dbReference type="HOGENOM" id="CLU_1151600_0_0_1"/>
<name>A0A074WR32_9PEZI</name>
<dbReference type="AlphaFoldDB" id="A0A074WR32"/>
<feature type="domain" description="BTB" evidence="1">
    <location>
        <begin position="26"/>
        <end position="95"/>
    </location>
</feature>
<dbReference type="GeneID" id="25410237"/>
<dbReference type="PROSITE" id="PS50097">
    <property type="entry name" value="BTB"/>
    <property type="match status" value="1"/>
</dbReference>
<reference evidence="2 3" key="1">
    <citation type="journal article" date="2014" name="BMC Genomics">
        <title>Genome sequencing of four Aureobasidium pullulans varieties: biotechnological potential, stress tolerance, and description of new species.</title>
        <authorList>
            <person name="Gostin Ar C."/>
            <person name="Ohm R.A."/>
            <person name="Kogej T."/>
            <person name="Sonjak S."/>
            <person name="Turk M."/>
            <person name="Zajc J."/>
            <person name="Zalar P."/>
            <person name="Grube M."/>
            <person name="Sun H."/>
            <person name="Han J."/>
            <person name="Sharma A."/>
            <person name="Chiniquy J."/>
            <person name="Ngan C.Y."/>
            <person name="Lipzen A."/>
            <person name="Barry K."/>
            <person name="Grigoriev I.V."/>
            <person name="Gunde-Cimerman N."/>
        </authorList>
    </citation>
    <scope>NUCLEOTIDE SEQUENCE [LARGE SCALE GENOMIC DNA]</scope>
    <source>
        <strain evidence="2 3">CBS 147.97</strain>
    </source>
</reference>
<dbReference type="EMBL" id="KL584708">
    <property type="protein sequence ID" value="KEQ74064.1"/>
    <property type="molecule type" value="Genomic_DNA"/>
</dbReference>
<dbReference type="OrthoDB" id="194443at2759"/>
<dbReference type="STRING" id="1043004.A0A074WR32"/>